<dbReference type="EnsemblBacteria" id="ABF41247">
    <property type="protein sequence ID" value="ABF41247"/>
    <property type="gene ID" value="Acid345_2246"/>
</dbReference>
<dbReference type="Gene3D" id="3.10.50.40">
    <property type="match status" value="1"/>
</dbReference>
<dbReference type="Proteomes" id="UP000002432">
    <property type="component" value="Chromosome"/>
</dbReference>
<accession>Q1IPF3</accession>
<organism evidence="2 3">
    <name type="scientific">Koribacter versatilis (strain Ellin345)</name>
    <dbReference type="NCBI Taxonomy" id="204669"/>
    <lineage>
        <taxon>Bacteria</taxon>
        <taxon>Pseudomonadati</taxon>
        <taxon>Acidobacteriota</taxon>
        <taxon>Terriglobia</taxon>
        <taxon>Terriglobales</taxon>
        <taxon>Candidatus Korobacteraceae</taxon>
        <taxon>Candidatus Korobacter</taxon>
    </lineage>
</organism>
<dbReference type="GO" id="GO:0003755">
    <property type="term" value="F:peptidyl-prolyl cis-trans isomerase activity"/>
    <property type="evidence" value="ECO:0007669"/>
    <property type="project" value="InterPro"/>
</dbReference>
<evidence type="ECO:0000313" key="3">
    <source>
        <dbReference type="Proteomes" id="UP000002432"/>
    </source>
</evidence>
<dbReference type="HOGENOM" id="CLU_852015_0_0_0"/>
<proteinExistence type="predicted"/>
<dbReference type="EMBL" id="CP000360">
    <property type="protein sequence ID" value="ABF41247.1"/>
    <property type="molecule type" value="Genomic_DNA"/>
</dbReference>
<dbReference type="KEGG" id="aba:Acid345_2246"/>
<name>Q1IPF3_KORVE</name>
<protein>
    <recommendedName>
        <fullName evidence="1">PpiC domain-containing protein</fullName>
    </recommendedName>
</protein>
<dbReference type="InterPro" id="IPR046357">
    <property type="entry name" value="PPIase_dom_sf"/>
</dbReference>
<evidence type="ECO:0000259" key="1">
    <source>
        <dbReference type="Pfam" id="PF13145"/>
    </source>
</evidence>
<keyword evidence="3" id="KW-1185">Reference proteome</keyword>
<feature type="domain" description="PpiC" evidence="1">
    <location>
        <begin position="155"/>
        <end position="281"/>
    </location>
</feature>
<dbReference type="InterPro" id="IPR000297">
    <property type="entry name" value="PPIase_PpiC"/>
</dbReference>
<sequence>MTLCYDFCERSIGDPHVPRFLVCAILLLGSLESIAQQRAQVESALDGGVAPDEFVILVTGACETKPGDFAIRDCVRGVTRAEFEQIISIAAPNATPQIRQKVAEALGEIIILSNEAKKRDLPKDPAIKETVKFSQLQALQNLLISQSIKKDADNVPQADVEAYYNAHIGDYQSGEFQKIIVPATVSDNVDERTKLAADLQKRCVAGEDPAKLQAEIDDKAKRTPTKLVELKNQHQNFYPVAEHPIFDLKPGQCSAVIPEQQDLAIYKVTAIKTTPIADVKDQIVKSLQTSRMKDEIAKIKSQNVVSLNGKYFTVPAAPQQPATPKK</sequence>
<dbReference type="AlphaFoldDB" id="Q1IPF3"/>
<dbReference type="Pfam" id="PF13145">
    <property type="entry name" value="Rotamase_2"/>
    <property type="match status" value="1"/>
</dbReference>
<dbReference type="eggNOG" id="COG0760">
    <property type="taxonomic scope" value="Bacteria"/>
</dbReference>
<dbReference type="STRING" id="204669.Acid345_2246"/>
<gene>
    <name evidence="2" type="ordered locus">Acid345_2246</name>
</gene>
<reference evidence="2 3" key="1">
    <citation type="journal article" date="2009" name="Appl. Environ. Microbiol.">
        <title>Three genomes from the phylum Acidobacteria provide insight into the lifestyles of these microorganisms in soils.</title>
        <authorList>
            <person name="Ward N.L."/>
            <person name="Challacombe J.F."/>
            <person name="Janssen P.H."/>
            <person name="Henrissat B."/>
            <person name="Coutinho P.M."/>
            <person name="Wu M."/>
            <person name="Xie G."/>
            <person name="Haft D.H."/>
            <person name="Sait M."/>
            <person name="Badger J."/>
            <person name="Barabote R.D."/>
            <person name="Bradley B."/>
            <person name="Brettin T.S."/>
            <person name="Brinkac L.M."/>
            <person name="Bruce D."/>
            <person name="Creasy T."/>
            <person name="Daugherty S.C."/>
            <person name="Davidsen T.M."/>
            <person name="DeBoy R.T."/>
            <person name="Detter J.C."/>
            <person name="Dodson R.J."/>
            <person name="Durkin A.S."/>
            <person name="Ganapathy A."/>
            <person name="Gwinn-Giglio M."/>
            <person name="Han C.S."/>
            <person name="Khouri H."/>
            <person name="Kiss H."/>
            <person name="Kothari S.P."/>
            <person name="Madupu R."/>
            <person name="Nelson K.E."/>
            <person name="Nelson W.C."/>
            <person name="Paulsen I."/>
            <person name="Penn K."/>
            <person name="Ren Q."/>
            <person name="Rosovitz M.J."/>
            <person name="Selengut J.D."/>
            <person name="Shrivastava S."/>
            <person name="Sullivan S.A."/>
            <person name="Tapia R."/>
            <person name="Thompson L.S."/>
            <person name="Watkins K.L."/>
            <person name="Yang Q."/>
            <person name="Yu C."/>
            <person name="Zafar N."/>
            <person name="Zhou L."/>
            <person name="Kuske C.R."/>
        </authorList>
    </citation>
    <scope>NUCLEOTIDE SEQUENCE [LARGE SCALE GENOMIC DNA]</scope>
    <source>
        <strain evidence="2 3">Ellin345</strain>
    </source>
</reference>
<evidence type="ECO:0000313" key="2">
    <source>
        <dbReference type="EMBL" id="ABF41247.1"/>
    </source>
</evidence>